<dbReference type="KEGG" id="drt:Dret_1766"/>
<name>C8X3Q3_DESRD</name>
<evidence type="ECO:0000313" key="3">
    <source>
        <dbReference type="Proteomes" id="UP000001052"/>
    </source>
</evidence>
<organism evidence="2 3">
    <name type="scientific">Desulfohalobium retbaense (strain ATCC 49708 / DSM 5692 / JCM 16813 / HR100)</name>
    <dbReference type="NCBI Taxonomy" id="485915"/>
    <lineage>
        <taxon>Bacteria</taxon>
        <taxon>Pseudomonadati</taxon>
        <taxon>Thermodesulfobacteriota</taxon>
        <taxon>Desulfovibrionia</taxon>
        <taxon>Desulfovibrionales</taxon>
        <taxon>Desulfohalobiaceae</taxon>
        <taxon>Desulfohalobium</taxon>
    </lineage>
</organism>
<evidence type="ECO:0000313" key="2">
    <source>
        <dbReference type="EMBL" id="ACV69050.1"/>
    </source>
</evidence>
<gene>
    <name evidence="2" type="ordered locus">Dret_1766</name>
</gene>
<feature type="transmembrane region" description="Helical" evidence="1">
    <location>
        <begin position="6"/>
        <end position="28"/>
    </location>
</feature>
<keyword evidence="1" id="KW-1133">Transmembrane helix</keyword>
<reference evidence="3" key="1">
    <citation type="submission" date="2009-09" db="EMBL/GenBank/DDBJ databases">
        <title>The complete chromosome of Desulfohalobium retbaense DSM 5692.</title>
        <authorList>
            <consortium name="US DOE Joint Genome Institute (JGI-PGF)"/>
            <person name="Lucas S."/>
            <person name="Copeland A."/>
            <person name="Lapidus A."/>
            <person name="Glavina del Rio T."/>
            <person name="Dalin E."/>
            <person name="Tice H."/>
            <person name="Bruce D."/>
            <person name="Goodwin L."/>
            <person name="Pitluck S."/>
            <person name="Kyrpides N."/>
            <person name="Mavromatis K."/>
            <person name="Ivanova N."/>
            <person name="Mikhailova N."/>
            <person name="Munk A.C."/>
            <person name="Brettin T."/>
            <person name="Detter J.C."/>
            <person name="Han C."/>
            <person name="Tapia R."/>
            <person name="Larimer F."/>
            <person name="Land M."/>
            <person name="Hauser L."/>
            <person name="Markowitz V."/>
            <person name="Cheng J.-F."/>
            <person name="Hugenholtz P."/>
            <person name="Woyke T."/>
            <person name="Wu D."/>
            <person name="Spring S."/>
            <person name="Klenk H.-P."/>
            <person name="Eisen J.A."/>
        </authorList>
    </citation>
    <scope>NUCLEOTIDE SEQUENCE [LARGE SCALE GENOMIC DNA]</scope>
    <source>
        <strain evidence="3">DSM 5692</strain>
    </source>
</reference>
<keyword evidence="1" id="KW-0812">Transmembrane</keyword>
<keyword evidence="1" id="KW-0472">Membrane</keyword>
<reference evidence="2 3" key="2">
    <citation type="journal article" date="2010" name="Stand. Genomic Sci.">
        <title>Complete genome sequence of Desulfohalobium retbaense type strain (HR(100)).</title>
        <authorList>
            <person name="Spring S."/>
            <person name="Nolan M."/>
            <person name="Lapidus A."/>
            <person name="Glavina Del Rio T."/>
            <person name="Copeland A."/>
            <person name="Tice H."/>
            <person name="Cheng J.F."/>
            <person name="Lucas S."/>
            <person name="Land M."/>
            <person name="Chen F."/>
            <person name="Bruce D."/>
            <person name="Goodwin L."/>
            <person name="Pitluck S."/>
            <person name="Ivanova N."/>
            <person name="Mavromatis K."/>
            <person name="Mikhailova N."/>
            <person name="Pati A."/>
            <person name="Chen A."/>
            <person name="Palaniappan K."/>
            <person name="Hauser L."/>
            <person name="Chang Y.J."/>
            <person name="Jeffries C.D."/>
            <person name="Munk C."/>
            <person name="Kiss H."/>
            <person name="Chain P."/>
            <person name="Han C."/>
            <person name="Brettin T."/>
            <person name="Detter J.C."/>
            <person name="Schuler E."/>
            <person name="Goker M."/>
            <person name="Rohde M."/>
            <person name="Bristow J."/>
            <person name="Eisen J.A."/>
            <person name="Markowitz V."/>
            <person name="Hugenholtz P."/>
            <person name="Kyrpides N.C."/>
            <person name="Klenk H.P."/>
        </authorList>
    </citation>
    <scope>NUCLEOTIDE SEQUENCE [LARGE SCALE GENOMIC DNA]</scope>
    <source>
        <strain evidence="2 3">DSM 5692</strain>
    </source>
</reference>
<sequence>MTTGSIILMIIGLTVTWGGAAICISLAMRKRDI</sequence>
<proteinExistence type="predicted"/>
<dbReference type="EMBL" id="CP001734">
    <property type="protein sequence ID" value="ACV69050.1"/>
    <property type="molecule type" value="Genomic_DNA"/>
</dbReference>
<dbReference type="RefSeq" id="WP_015752193.1">
    <property type="nucleotide sequence ID" value="NC_013223.1"/>
</dbReference>
<protein>
    <recommendedName>
        <fullName evidence="4">MetS family NSS transporter small subunit</fullName>
    </recommendedName>
</protein>
<dbReference type="HOGENOM" id="CLU_210189_6_0_7"/>
<dbReference type="OrthoDB" id="5422823at2"/>
<evidence type="ECO:0000256" key="1">
    <source>
        <dbReference type="SAM" id="Phobius"/>
    </source>
</evidence>
<evidence type="ECO:0008006" key="4">
    <source>
        <dbReference type="Google" id="ProtNLM"/>
    </source>
</evidence>
<accession>C8X3Q3</accession>
<keyword evidence="3" id="KW-1185">Reference proteome</keyword>
<dbReference type="Proteomes" id="UP000001052">
    <property type="component" value="Chromosome"/>
</dbReference>
<dbReference type="NCBIfam" id="NF033493">
    <property type="entry name" value="MetS_like_NSS"/>
    <property type="match status" value="1"/>
</dbReference>
<dbReference type="AlphaFoldDB" id="C8X3Q3"/>
<dbReference type="STRING" id="485915.Dret_1766"/>